<name>A0A9J6P5P6_9CLOT</name>
<feature type="transmembrane region" description="Helical" evidence="7">
    <location>
        <begin position="61"/>
        <end position="85"/>
    </location>
</feature>
<reference evidence="10" key="2">
    <citation type="submission" date="2021-04" db="EMBL/GenBank/DDBJ databases">
        <authorList>
            <person name="Dong X."/>
        </authorList>
    </citation>
    <scope>NUCLEOTIDE SEQUENCE</scope>
    <source>
        <strain evidence="10">ZWT</strain>
    </source>
</reference>
<dbReference type="InterPro" id="IPR003439">
    <property type="entry name" value="ABC_transporter-like_ATP-bd"/>
</dbReference>
<dbReference type="GO" id="GO:0140359">
    <property type="term" value="F:ABC-type transporter activity"/>
    <property type="evidence" value="ECO:0007669"/>
    <property type="project" value="InterPro"/>
</dbReference>
<dbReference type="Proteomes" id="UP001056429">
    <property type="component" value="Unassembled WGS sequence"/>
</dbReference>
<dbReference type="SUPFAM" id="SSF90123">
    <property type="entry name" value="ABC transporter transmembrane region"/>
    <property type="match status" value="1"/>
</dbReference>
<organism evidence="10 11">
    <name type="scientific">Oceanirhabdus seepicola</name>
    <dbReference type="NCBI Taxonomy" id="2828781"/>
    <lineage>
        <taxon>Bacteria</taxon>
        <taxon>Bacillati</taxon>
        <taxon>Bacillota</taxon>
        <taxon>Clostridia</taxon>
        <taxon>Eubacteriales</taxon>
        <taxon>Clostridiaceae</taxon>
        <taxon>Oceanirhabdus</taxon>
    </lineage>
</organism>
<feature type="transmembrane region" description="Helical" evidence="7">
    <location>
        <begin position="285"/>
        <end position="306"/>
    </location>
</feature>
<feature type="domain" description="ABC transmembrane type-1" evidence="9">
    <location>
        <begin position="26"/>
        <end position="308"/>
    </location>
</feature>
<gene>
    <name evidence="10" type="ORF">KDK92_15555</name>
</gene>
<feature type="transmembrane region" description="Helical" evidence="7">
    <location>
        <begin position="20"/>
        <end position="41"/>
    </location>
</feature>
<feature type="domain" description="ABC transporter" evidence="8">
    <location>
        <begin position="358"/>
        <end position="592"/>
    </location>
</feature>
<evidence type="ECO:0000259" key="9">
    <source>
        <dbReference type="PROSITE" id="PS50929"/>
    </source>
</evidence>
<dbReference type="CDD" id="cd07346">
    <property type="entry name" value="ABC_6TM_exporters"/>
    <property type="match status" value="1"/>
</dbReference>
<dbReference type="PANTHER" id="PTHR24221:SF423">
    <property type="entry name" value="ABC TRANSPORTER"/>
    <property type="match status" value="1"/>
</dbReference>
<evidence type="ECO:0000256" key="4">
    <source>
        <dbReference type="ARBA" id="ARBA00022840"/>
    </source>
</evidence>
<dbReference type="InterPro" id="IPR039421">
    <property type="entry name" value="Type_1_exporter"/>
</dbReference>
<dbReference type="GO" id="GO:0016887">
    <property type="term" value="F:ATP hydrolysis activity"/>
    <property type="evidence" value="ECO:0007669"/>
    <property type="project" value="InterPro"/>
</dbReference>
<keyword evidence="2 7" id="KW-0812">Transmembrane</keyword>
<keyword evidence="4 10" id="KW-0067">ATP-binding</keyword>
<dbReference type="PROSITE" id="PS50893">
    <property type="entry name" value="ABC_TRANSPORTER_2"/>
    <property type="match status" value="1"/>
</dbReference>
<dbReference type="Gene3D" id="1.20.1560.10">
    <property type="entry name" value="ABC transporter type 1, transmembrane domain"/>
    <property type="match status" value="1"/>
</dbReference>
<protein>
    <submittedName>
        <fullName evidence="10">ABC transporter ATP-binding protein</fullName>
    </submittedName>
</protein>
<keyword evidence="6 7" id="KW-0472">Membrane</keyword>
<dbReference type="SUPFAM" id="SSF52540">
    <property type="entry name" value="P-loop containing nucleoside triphosphate hydrolases"/>
    <property type="match status" value="1"/>
</dbReference>
<evidence type="ECO:0000259" key="8">
    <source>
        <dbReference type="PROSITE" id="PS50893"/>
    </source>
</evidence>
<evidence type="ECO:0000313" key="10">
    <source>
        <dbReference type="EMBL" id="MCM1991149.1"/>
    </source>
</evidence>
<sequence>MKDKKVETNGRKLTLDLIKYKPGLFIITTILWIIKDILPLVNGMVIKEVFDVIEGTSSFNVGISGLLMMIATIALIEIIIFQVAFRTNISFEYSTISLIRRNIFNSILKKPGGKALNCLSGHAINSIRDDANQVKSLLGWISWLVGQIIRAIAAIIILSTIDIKVTFLVFLPLVAIVLFAQKFEKKVEKNREKSREASANVTSAIGEIFESALSIKVSAAEDDVINRLEKLNNKRSRLSVKDSILTTLIDSIYNNAVTIGTGLILLLVGRLIMNGSFSIGDFAIFVYYLSYVTDTIESLGNFIVFARQTEVSFKRMSELACCQEGNELTKHKEIYLNEKNAYKHEEVNDRENLKVSDLRTLEIKRLNHCYENSSNGIKDIDFTIKKGEVTVICGRTGAGKSTLIKNIIGLIPSDSGELYWNGEKIEKPSEFFIPPICSYTPQIPNLFSETVRENILFGIEDNEETMNQAIYSSVLESDITKLDEGLDTVIGSKGVKLSGGQKQRVAAARMFARRGELLVLDDISSALDVNTEKLLWERLFAEKKQTCLIVSNKKIAIEHADNIILMKDGAIEDQGKLEELLSRNKELWQIIA</sequence>
<dbReference type="Pfam" id="PF00664">
    <property type="entry name" value="ABC_membrane"/>
    <property type="match status" value="1"/>
</dbReference>
<comment type="subcellular location">
    <subcellularLocation>
        <location evidence="1">Cell membrane</location>
        <topology evidence="1">Multi-pass membrane protein</topology>
    </subcellularLocation>
</comment>
<proteinExistence type="predicted"/>
<evidence type="ECO:0000256" key="1">
    <source>
        <dbReference type="ARBA" id="ARBA00004651"/>
    </source>
</evidence>
<dbReference type="RefSeq" id="WP_250860257.1">
    <property type="nucleotide sequence ID" value="NZ_JAGSOJ010000003.1"/>
</dbReference>
<dbReference type="GO" id="GO:0005524">
    <property type="term" value="F:ATP binding"/>
    <property type="evidence" value="ECO:0007669"/>
    <property type="project" value="UniProtKB-KW"/>
</dbReference>
<evidence type="ECO:0000313" key="11">
    <source>
        <dbReference type="Proteomes" id="UP001056429"/>
    </source>
</evidence>
<dbReference type="Pfam" id="PF00005">
    <property type="entry name" value="ABC_tran"/>
    <property type="match status" value="1"/>
</dbReference>
<dbReference type="InterPro" id="IPR036640">
    <property type="entry name" value="ABC1_TM_sf"/>
</dbReference>
<dbReference type="PANTHER" id="PTHR24221">
    <property type="entry name" value="ATP-BINDING CASSETTE SUB-FAMILY B"/>
    <property type="match status" value="1"/>
</dbReference>
<dbReference type="EMBL" id="JAGSOJ010000003">
    <property type="protein sequence ID" value="MCM1991149.1"/>
    <property type="molecule type" value="Genomic_DNA"/>
</dbReference>
<dbReference type="SMART" id="SM00382">
    <property type="entry name" value="AAA"/>
    <property type="match status" value="1"/>
</dbReference>
<keyword evidence="11" id="KW-1185">Reference proteome</keyword>
<dbReference type="Gene3D" id="3.40.50.300">
    <property type="entry name" value="P-loop containing nucleotide triphosphate hydrolases"/>
    <property type="match status" value="1"/>
</dbReference>
<keyword evidence="3" id="KW-0547">Nucleotide-binding</keyword>
<dbReference type="PROSITE" id="PS50929">
    <property type="entry name" value="ABC_TM1F"/>
    <property type="match status" value="1"/>
</dbReference>
<dbReference type="AlphaFoldDB" id="A0A9J6P5P6"/>
<feature type="transmembrane region" description="Helical" evidence="7">
    <location>
        <begin position="165"/>
        <end position="183"/>
    </location>
</feature>
<feature type="transmembrane region" description="Helical" evidence="7">
    <location>
        <begin position="137"/>
        <end position="159"/>
    </location>
</feature>
<comment type="caution">
    <text evidence="10">The sequence shown here is derived from an EMBL/GenBank/DDBJ whole genome shotgun (WGS) entry which is preliminary data.</text>
</comment>
<evidence type="ECO:0000256" key="3">
    <source>
        <dbReference type="ARBA" id="ARBA00022741"/>
    </source>
</evidence>
<dbReference type="InterPro" id="IPR027417">
    <property type="entry name" value="P-loop_NTPase"/>
</dbReference>
<accession>A0A9J6P5P6</accession>
<feature type="transmembrane region" description="Helical" evidence="7">
    <location>
        <begin position="252"/>
        <end position="273"/>
    </location>
</feature>
<dbReference type="InterPro" id="IPR003593">
    <property type="entry name" value="AAA+_ATPase"/>
</dbReference>
<evidence type="ECO:0000256" key="2">
    <source>
        <dbReference type="ARBA" id="ARBA00022692"/>
    </source>
</evidence>
<dbReference type="GO" id="GO:0005886">
    <property type="term" value="C:plasma membrane"/>
    <property type="evidence" value="ECO:0007669"/>
    <property type="project" value="UniProtKB-SubCell"/>
</dbReference>
<evidence type="ECO:0000256" key="5">
    <source>
        <dbReference type="ARBA" id="ARBA00022989"/>
    </source>
</evidence>
<reference evidence="10" key="1">
    <citation type="journal article" date="2021" name="mSystems">
        <title>Bacteria and Archaea Synergistically Convert Glycine Betaine to Biogenic Methane in the Formosa Cold Seep of the South China Sea.</title>
        <authorList>
            <person name="Li L."/>
            <person name="Zhang W."/>
            <person name="Zhang S."/>
            <person name="Song L."/>
            <person name="Sun Q."/>
            <person name="Zhang H."/>
            <person name="Xiang H."/>
            <person name="Dong X."/>
        </authorList>
    </citation>
    <scope>NUCLEOTIDE SEQUENCE</scope>
    <source>
        <strain evidence="10">ZWT</strain>
    </source>
</reference>
<evidence type="ECO:0000256" key="6">
    <source>
        <dbReference type="ARBA" id="ARBA00023136"/>
    </source>
</evidence>
<keyword evidence="5 7" id="KW-1133">Transmembrane helix</keyword>
<evidence type="ECO:0000256" key="7">
    <source>
        <dbReference type="SAM" id="Phobius"/>
    </source>
</evidence>
<dbReference type="InterPro" id="IPR011527">
    <property type="entry name" value="ABC1_TM_dom"/>
</dbReference>